<name>A0A9J9LEC7_RHIWR</name>
<dbReference type="KEGG" id="swi:Swit_2693"/>
<dbReference type="OrthoDB" id="7425063at2"/>
<feature type="compositionally biased region" description="Basic residues" evidence="1">
    <location>
        <begin position="1"/>
        <end position="10"/>
    </location>
</feature>
<protein>
    <submittedName>
        <fullName evidence="2">Uncharacterized protein</fullName>
    </submittedName>
</protein>
<evidence type="ECO:0000313" key="3">
    <source>
        <dbReference type="Proteomes" id="UP000001989"/>
    </source>
</evidence>
<dbReference type="AlphaFoldDB" id="A0A9J9LEC7"/>
<dbReference type="Proteomes" id="UP000001989">
    <property type="component" value="Chromosome"/>
</dbReference>
<evidence type="ECO:0000313" key="2">
    <source>
        <dbReference type="EMBL" id="ABQ69049.1"/>
    </source>
</evidence>
<evidence type="ECO:0000256" key="1">
    <source>
        <dbReference type="SAM" id="MobiDB-lite"/>
    </source>
</evidence>
<keyword evidence="3" id="KW-1185">Reference proteome</keyword>
<reference evidence="2 3" key="1">
    <citation type="journal article" date="2010" name="J. Bacteriol.">
        <title>Genome sequence of the dioxin-mineralizing bacterium Sphingomonas wittichii RW1.</title>
        <authorList>
            <person name="Miller T.R."/>
            <person name="Delcher A.L."/>
            <person name="Salzberg S.L."/>
            <person name="Saunders E."/>
            <person name="Detter J.C."/>
            <person name="Halden R.U."/>
        </authorList>
    </citation>
    <scope>NUCLEOTIDE SEQUENCE [LARGE SCALE GENOMIC DNA]</scope>
    <source>
        <strain evidence="3">DSM 6014 / CCUG 31198 / JCM 15750 / NBRC 105917 / EY 4224 / RW1</strain>
    </source>
</reference>
<feature type="region of interest" description="Disordered" evidence="1">
    <location>
        <begin position="1"/>
        <end position="27"/>
    </location>
</feature>
<organism evidence="2 3">
    <name type="scientific">Rhizorhabdus wittichii (strain DSM 6014 / CCUG 31198 / JCM 15750 / NBRC 105917 / EY 4224 / RW1)</name>
    <name type="common">Sphingomonas wittichii</name>
    <dbReference type="NCBI Taxonomy" id="392499"/>
    <lineage>
        <taxon>Bacteria</taxon>
        <taxon>Pseudomonadati</taxon>
        <taxon>Pseudomonadota</taxon>
        <taxon>Alphaproteobacteria</taxon>
        <taxon>Sphingomonadales</taxon>
        <taxon>Sphingomonadaceae</taxon>
        <taxon>Rhizorhabdus</taxon>
    </lineage>
</organism>
<sequence length="248" mass="26604">MRFHLKRSHTMHCADRRSGGCASPGDEVKDADPVQFPKTSAILLAMLVLAACKTDTEFDERGGFRIARSACPAAAIPTYTGDITLFNPPAERRAEAIDVTASIANLRATCNEAGNGPQIQVTAEFDVQARRATAGPARTVTLPWFATVLRAGTKIESKQLGQVSIVFPEGQLRGAVHTSATAMVSRAAATLPEDVVKRINRKRKAGDADAALDPMNEPTVRDAVNNANFELLIGFQLTESQLAYNAAR</sequence>
<gene>
    <name evidence="2" type="ordered locus">Swit_2693</name>
</gene>
<dbReference type="EMBL" id="CP000699">
    <property type="protein sequence ID" value="ABQ69049.1"/>
    <property type="molecule type" value="Genomic_DNA"/>
</dbReference>
<proteinExistence type="predicted"/>
<accession>A0A9J9LEC7</accession>